<protein>
    <submittedName>
        <fullName evidence="4">RHS repeat protein</fullName>
    </submittedName>
</protein>
<feature type="domain" description="Teneurin-like YD-shell" evidence="3">
    <location>
        <begin position="346"/>
        <end position="628"/>
    </location>
</feature>
<feature type="region of interest" description="Disordered" evidence="2">
    <location>
        <begin position="780"/>
        <end position="803"/>
    </location>
</feature>
<dbReference type="PANTHER" id="PTHR32305">
    <property type="match status" value="1"/>
</dbReference>
<evidence type="ECO:0000313" key="5">
    <source>
        <dbReference type="Proteomes" id="UP000297839"/>
    </source>
</evidence>
<dbReference type="OrthoDB" id="8552614at2"/>
<dbReference type="InterPro" id="IPR022385">
    <property type="entry name" value="Rhs_assc_core"/>
</dbReference>
<dbReference type="InterPro" id="IPR031325">
    <property type="entry name" value="RHS_repeat"/>
</dbReference>
<organism evidence="4 5">
    <name type="scientific">Ramlibacter humi</name>
    <dbReference type="NCBI Taxonomy" id="2530451"/>
    <lineage>
        <taxon>Bacteria</taxon>
        <taxon>Pseudomonadati</taxon>
        <taxon>Pseudomonadota</taxon>
        <taxon>Betaproteobacteria</taxon>
        <taxon>Burkholderiales</taxon>
        <taxon>Comamonadaceae</taxon>
        <taxon>Ramlibacter</taxon>
    </lineage>
</organism>
<gene>
    <name evidence="4" type="ORF">EZ216_20695</name>
</gene>
<name>A0A4Z0BDG2_9BURK</name>
<accession>A0A4Z0BDG2</accession>
<keyword evidence="5" id="KW-1185">Reference proteome</keyword>
<dbReference type="PANTHER" id="PTHR32305:SF15">
    <property type="entry name" value="PROTEIN RHSA-RELATED"/>
    <property type="match status" value="1"/>
</dbReference>
<proteinExistence type="predicted"/>
<evidence type="ECO:0000256" key="2">
    <source>
        <dbReference type="SAM" id="MobiDB-lite"/>
    </source>
</evidence>
<dbReference type="InterPro" id="IPR056823">
    <property type="entry name" value="TEN-like_YD-shell"/>
</dbReference>
<evidence type="ECO:0000256" key="1">
    <source>
        <dbReference type="ARBA" id="ARBA00022737"/>
    </source>
</evidence>
<sequence>MSKAVSLTLRAMRSGLRRRGGRSSIARGVPARPSARVAAALMLLASGVASAEPAIWRYGYDPLDRPTTIVSPIGQTTHIYYDALGRPQQMQQPANTGETTPTVTDLVYDLGGALKSVKDSRGVTTNYVRDGLRQTRTQNSPDSGDTSVTYDARGRVRTRTDARGRTATLTYDALDRIVKIVAGAAAPISFEYDGGDAPYSGATGQLTKMTDASGQTTFDFDSAGRLIRKTSIIAGKAFTVAYSWGESGPELDKLIGITYPSGSRVNYGYSRSGVVEVSVTPVSADGAGLSASSLPLLSEVSQSGEQITGWSWSDGTRRTIDYDGRGFVSGYNLGNPLGTGAAAGMQRTLQRDAAGRILGFTHTSNGQPLVALDQSFTYDDLDRLVSAVQGSTATQYSYDSTGNRTARTIAGVRYDNTISANSNRLVQVRDTMGTATIAHDAMGNIIGDASSTYVYNDMGRLSSASGAAGTVAYSYNGFGQRVAKNGPTNLVPTGSGFFVYDEGGRLLGEYGADGTPLYETVYLEQIPVGVMKLNGTAAGNNLSVSLYNVYTDHIAAPRVITRQDQSIVWRWDTAEAFGFSSPDQNPNGLGAFVYNQRFPGQVFDAETGLFQNWYRDYDPRLGRYRQSDPIGLSGGINTYAYAYGNPLRYADPLGLYTEVVFWRGVGGGESQFGHISTNINGENYSWAPPGQWDTKYPSASDYNARQQMFRDGSGVILNLTPEQEKALAACMKAASGSYNVISNNCGTSVQDCLQKVGVQFNKALRPVSIYESLRDSPSAIGNTIYPGPERNGEPLDNPSVWGF</sequence>
<evidence type="ECO:0000259" key="3">
    <source>
        <dbReference type="Pfam" id="PF25023"/>
    </source>
</evidence>
<dbReference type="Gene3D" id="2.180.10.10">
    <property type="entry name" value="RHS repeat-associated core"/>
    <property type="match status" value="1"/>
</dbReference>
<reference evidence="4 5" key="1">
    <citation type="submission" date="2019-03" db="EMBL/GenBank/DDBJ databases">
        <title>Ramlibacter sp. 18x22-1, whole genome shotgun sequence.</title>
        <authorList>
            <person name="Zhang X."/>
            <person name="Feng G."/>
            <person name="Zhu H."/>
        </authorList>
    </citation>
    <scope>NUCLEOTIDE SEQUENCE [LARGE SCALE GENOMIC DNA]</scope>
    <source>
        <strain evidence="4 5">18x22-1</strain>
    </source>
</reference>
<dbReference type="InterPro" id="IPR050708">
    <property type="entry name" value="T6SS_VgrG/RHS"/>
</dbReference>
<dbReference type="InterPro" id="IPR006530">
    <property type="entry name" value="YD"/>
</dbReference>
<keyword evidence="1" id="KW-0677">Repeat</keyword>
<dbReference type="NCBIfam" id="TIGR01643">
    <property type="entry name" value="YD_repeat_2x"/>
    <property type="match status" value="3"/>
</dbReference>
<evidence type="ECO:0000313" key="4">
    <source>
        <dbReference type="EMBL" id="TFY96357.1"/>
    </source>
</evidence>
<dbReference type="AlphaFoldDB" id="A0A4Z0BDG2"/>
<dbReference type="Pfam" id="PF05593">
    <property type="entry name" value="RHS_repeat"/>
    <property type="match status" value="2"/>
</dbReference>
<dbReference type="Pfam" id="PF25023">
    <property type="entry name" value="TEN_YD-shell"/>
    <property type="match status" value="1"/>
</dbReference>
<dbReference type="NCBIfam" id="TIGR03696">
    <property type="entry name" value="Rhs_assc_core"/>
    <property type="match status" value="1"/>
</dbReference>
<comment type="caution">
    <text evidence="4">The sequence shown here is derived from an EMBL/GenBank/DDBJ whole genome shotgun (WGS) entry which is preliminary data.</text>
</comment>
<dbReference type="Proteomes" id="UP000297839">
    <property type="component" value="Unassembled WGS sequence"/>
</dbReference>
<dbReference type="EMBL" id="SMLK01000012">
    <property type="protein sequence ID" value="TFY96357.1"/>
    <property type="molecule type" value="Genomic_DNA"/>
</dbReference>